<feature type="region of interest" description="Disordered" evidence="1">
    <location>
        <begin position="851"/>
        <end position="918"/>
    </location>
</feature>
<evidence type="ECO:0000313" key="2">
    <source>
        <dbReference type="EMBL" id="QCE00862.1"/>
    </source>
</evidence>
<feature type="compositionally biased region" description="Low complexity" evidence="1">
    <location>
        <begin position="513"/>
        <end position="523"/>
    </location>
</feature>
<feature type="compositionally biased region" description="Low complexity" evidence="1">
    <location>
        <begin position="468"/>
        <end position="495"/>
    </location>
</feature>
<feature type="compositionally biased region" description="Pro residues" evidence="1">
    <location>
        <begin position="160"/>
        <end position="176"/>
    </location>
</feature>
<dbReference type="Pfam" id="PF05340">
    <property type="entry name" value="DUF740"/>
    <property type="match status" value="3"/>
</dbReference>
<feature type="compositionally biased region" description="Low complexity" evidence="1">
    <location>
        <begin position="659"/>
        <end position="674"/>
    </location>
</feature>
<feature type="compositionally biased region" description="Pro residues" evidence="1">
    <location>
        <begin position="384"/>
        <end position="400"/>
    </location>
</feature>
<feature type="compositionally biased region" description="Pro residues" evidence="1">
    <location>
        <begin position="272"/>
        <end position="288"/>
    </location>
</feature>
<feature type="compositionally biased region" description="Low complexity" evidence="1">
    <location>
        <begin position="132"/>
        <end position="159"/>
    </location>
</feature>
<protein>
    <submittedName>
        <fullName evidence="2">Uncharacterized protein family UPF0503</fullName>
    </submittedName>
</protein>
<dbReference type="InterPro" id="IPR008004">
    <property type="entry name" value="OCTOPUS-like"/>
</dbReference>
<name>A0A4D6MJR6_VIGUN</name>
<reference evidence="2 3" key="1">
    <citation type="submission" date="2019-04" db="EMBL/GenBank/DDBJ databases">
        <title>An improved genome assembly and genetic linkage map for asparagus bean, Vigna unguiculata ssp. sesquipedialis.</title>
        <authorList>
            <person name="Xia Q."/>
            <person name="Zhang R."/>
            <person name="Dong Y."/>
        </authorList>
    </citation>
    <scope>NUCLEOTIDE SEQUENCE [LARGE SCALE GENOMIC DNA]</scope>
    <source>
        <tissue evidence="2">Leaf</tissue>
    </source>
</reference>
<feature type="compositionally biased region" description="Polar residues" evidence="1">
    <location>
        <begin position="869"/>
        <end position="883"/>
    </location>
</feature>
<dbReference type="PANTHER" id="PTHR31659:SF0">
    <property type="entry name" value="EMB|CAB61945.1"/>
    <property type="match status" value="1"/>
</dbReference>
<proteinExistence type="predicted"/>
<dbReference type="EMBL" id="CP039351">
    <property type="protein sequence ID" value="QCE00862.1"/>
    <property type="molecule type" value="Genomic_DNA"/>
</dbReference>
<feature type="compositionally biased region" description="Low complexity" evidence="1">
    <location>
        <begin position="356"/>
        <end position="383"/>
    </location>
</feature>
<feature type="compositionally biased region" description="Basic and acidic residues" evidence="1">
    <location>
        <begin position="64"/>
        <end position="74"/>
    </location>
</feature>
<feature type="region of interest" description="Disordered" evidence="1">
    <location>
        <begin position="577"/>
        <end position="597"/>
    </location>
</feature>
<feature type="compositionally biased region" description="Low complexity" evidence="1">
    <location>
        <begin position="244"/>
        <end position="271"/>
    </location>
</feature>
<sequence>MTPKSHRLSACHRHPTAPITGFCALCLRERLAGIPSDHSPPSPSLRRSKSCSRPTASDAAAVADPRRRSCEVRPRSSLSDLFNRDDLRKSRSRKHASEVAVSNDGDGIPGPSGTLRRRSSSSGNGDVYKSQSPASAPSVSGSASLASPSTTPLPLLPSGDPNPAPAPPPLTPPLSPTPAVAPGRSVPAAPFPISSAATTYEKPVRANTPPSSARGMVPGIPGPSGTLRRRSSSSGNGDVYKSQSPASAPSVSGSASLASPSTTPLPLLPSGDPNPAPAPPPLTPPLSPTPAVAPGRSVPAAPFPISSAATTYEKPVRANTPPSSARGMVPGIPGPSGTLRRRSSSSGNGDVYKSQSPASAPSVSGSASLASPSTTPLPLLPSGDPNPAPAPPPLTPPLSPTPAVAPGRSVPAAPFPISSAATTYEKPVRANTPPSSARGMVPGIPGPSGTLRRRSSSSGNGDVYKSQSPASAPSVSGSASLASPSTTPLPLLPSGDPNPAPAPPPLTPPLSPTPAVAPVTVSNDGDGDADEESKTVKEFIDLELQLRKRNGARDSRTFWNAAAEKFKKWKWKHRAKKNADADSNVKRNAEKRRARGLRETQSEVGECNLGRRSCDVDSRFSIEAGRISFDCPRASWDGCLIGKSCSRLSPMLSVDEDSNSINSNSNSNNNSVGLGSSGDGRRSFGFDRSSSRRRQSIAGLDELKLTSNSNVNARVSPKVSPATFYGAKLLITEKELMDSYVRSSADAVESGCVMESDSKDVSGAANGPKGVKKLQKWRDVWSKLGLVQRTERRDDRSGEEECDSSVVVDKPLAESLQRLRRVVNVQASEPVGQKLMRSYSVSCRSPCRTDGFADDSESKGSNGRHEFTFQRNRSVRYSPNNPDTGLLRFYLTPSKSYKRSKAGKSSVKDLHSATRSGL</sequence>
<feature type="region of interest" description="Disordered" evidence="1">
    <location>
        <begin position="657"/>
        <end position="692"/>
    </location>
</feature>
<gene>
    <name evidence="2" type="ORF">DEO72_LG7g2153</name>
</gene>
<feature type="compositionally biased region" description="Pro residues" evidence="1">
    <location>
        <begin position="496"/>
        <end position="512"/>
    </location>
</feature>
<feature type="region of interest" description="Disordered" evidence="1">
    <location>
        <begin position="34"/>
        <end position="534"/>
    </location>
</feature>
<dbReference type="AlphaFoldDB" id="A0A4D6MJR6"/>
<organism evidence="2 3">
    <name type="scientific">Vigna unguiculata</name>
    <name type="common">Cowpea</name>
    <dbReference type="NCBI Taxonomy" id="3917"/>
    <lineage>
        <taxon>Eukaryota</taxon>
        <taxon>Viridiplantae</taxon>
        <taxon>Streptophyta</taxon>
        <taxon>Embryophyta</taxon>
        <taxon>Tracheophyta</taxon>
        <taxon>Spermatophyta</taxon>
        <taxon>Magnoliopsida</taxon>
        <taxon>eudicotyledons</taxon>
        <taxon>Gunneridae</taxon>
        <taxon>Pentapetalae</taxon>
        <taxon>rosids</taxon>
        <taxon>fabids</taxon>
        <taxon>Fabales</taxon>
        <taxon>Fabaceae</taxon>
        <taxon>Papilionoideae</taxon>
        <taxon>50 kb inversion clade</taxon>
        <taxon>NPAAA clade</taxon>
        <taxon>indigoferoid/millettioid clade</taxon>
        <taxon>Phaseoleae</taxon>
        <taxon>Vigna</taxon>
    </lineage>
</organism>
<feature type="compositionally biased region" description="Basic and acidic residues" evidence="1">
    <location>
        <begin position="577"/>
        <end position="588"/>
    </location>
</feature>
<accession>A0A4D6MJR6</accession>
<dbReference type="PANTHER" id="PTHR31659">
    <property type="entry name" value="PROTEIN: UPF0503-LIKE PROTEIN, PUTATIVE (DUF740)-RELATED"/>
    <property type="match status" value="1"/>
</dbReference>
<evidence type="ECO:0000256" key="1">
    <source>
        <dbReference type="SAM" id="MobiDB-lite"/>
    </source>
</evidence>
<dbReference type="Proteomes" id="UP000501690">
    <property type="component" value="Linkage Group LG7"/>
</dbReference>
<keyword evidence="3" id="KW-1185">Reference proteome</keyword>
<evidence type="ECO:0000313" key="3">
    <source>
        <dbReference type="Proteomes" id="UP000501690"/>
    </source>
</evidence>